<proteinExistence type="predicted"/>
<name>A0ABD2ARY0_VESSQ</name>
<organism evidence="1 2">
    <name type="scientific">Vespula squamosa</name>
    <name type="common">Southern yellow jacket</name>
    <name type="synonym">Wasp</name>
    <dbReference type="NCBI Taxonomy" id="30214"/>
    <lineage>
        <taxon>Eukaryota</taxon>
        <taxon>Metazoa</taxon>
        <taxon>Ecdysozoa</taxon>
        <taxon>Arthropoda</taxon>
        <taxon>Hexapoda</taxon>
        <taxon>Insecta</taxon>
        <taxon>Pterygota</taxon>
        <taxon>Neoptera</taxon>
        <taxon>Endopterygota</taxon>
        <taxon>Hymenoptera</taxon>
        <taxon>Apocrita</taxon>
        <taxon>Aculeata</taxon>
        <taxon>Vespoidea</taxon>
        <taxon>Vespidae</taxon>
        <taxon>Vespinae</taxon>
        <taxon>Vespula</taxon>
    </lineage>
</organism>
<gene>
    <name evidence="1" type="ORF">V1478_009498</name>
</gene>
<reference evidence="1 2" key="1">
    <citation type="journal article" date="2024" name="Ann. Entomol. Soc. Am.">
        <title>Genomic analyses of the southern and eastern yellowjacket wasps (Hymenoptera: Vespidae) reveal evolutionary signatures of social life.</title>
        <authorList>
            <person name="Catto M.A."/>
            <person name="Caine P.B."/>
            <person name="Orr S.E."/>
            <person name="Hunt B.G."/>
            <person name="Goodisman M.A.D."/>
        </authorList>
    </citation>
    <scope>NUCLEOTIDE SEQUENCE [LARGE SCALE GENOMIC DNA]</scope>
    <source>
        <strain evidence="1">233</strain>
        <tissue evidence="1">Head and thorax</tissue>
    </source>
</reference>
<dbReference type="AlphaFoldDB" id="A0ABD2ARY0"/>
<comment type="caution">
    <text evidence="1">The sequence shown here is derived from an EMBL/GenBank/DDBJ whole genome shotgun (WGS) entry which is preliminary data.</text>
</comment>
<evidence type="ECO:0000313" key="1">
    <source>
        <dbReference type="EMBL" id="KAL2722635.1"/>
    </source>
</evidence>
<dbReference type="EMBL" id="JAUDFV010000141">
    <property type="protein sequence ID" value="KAL2722635.1"/>
    <property type="molecule type" value="Genomic_DNA"/>
</dbReference>
<dbReference type="Proteomes" id="UP001607302">
    <property type="component" value="Unassembled WGS sequence"/>
</dbReference>
<keyword evidence="2" id="KW-1185">Reference proteome</keyword>
<evidence type="ECO:0000313" key="2">
    <source>
        <dbReference type="Proteomes" id="UP001607302"/>
    </source>
</evidence>
<sequence>MNISLILNPKLLHFFRLNNILIFIKITYNQDTEFTKAKINAVNTLEKESINNRDKIHERFKLHAIKSTNGGFVYCHRFKRKQGN</sequence>
<accession>A0ABD2ARY0</accession>
<protein>
    <submittedName>
        <fullName evidence="1">Uncharacterized protein</fullName>
    </submittedName>
</protein>